<dbReference type="Pfam" id="PF00089">
    <property type="entry name" value="Trypsin"/>
    <property type="match status" value="1"/>
</dbReference>
<dbReference type="Proteomes" id="UP000191522">
    <property type="component" value="Unassembled WGS sequence"/>
</dbReference>
<dbReference type="InterPro" id="IPR009003">
    <property type="entry name" value="Peptidase_S1_PA"/>
</dbReference>
<dbReference type="GO" id="GO:0004252">
    <property type="term" value="F:serine-type endopeptidase activity"/>
    <property type="evidence" value="ECO:0007669"/>
    <property type="project" value="InterPro"/>
</dbReference>
<accession>A0A1V6P605</accession>
<dbReference type="InterPro" id="IPR050430">
    <property type="entry name" value="Peptidase_S1"/>
</dbReference>
<organism evidence="5 6">
    <name type="scientific">Penicillium decumbens</name>
    <dbReference type="NCBI Taxonomy" id="69771"/>
    <lineage>
        <taxon>Eukaryota</taxon>
        <taxon>Fungi</taxon>
        <taxon>Dikarya</taxon>
        <taxon>Ascomycota</taxon>
        <taxon>Pezizomycotina</taxon>
        <taxon>Eurotiomycetes</taxon>
        <taxon>Eurotiomycetidae</taxon>
        <taxon>Eurotiales</taxon>
        <taxon>Aspergillaceae</taxon>
        <taxon>Penicillium</taxon>
    </lineage>
</organism>
<evidence type="ECO:0000313" key="6">
    <source>
        <dbReference type="Proteomes" id="UP000191522"/>
    </source>
</evidence>
<keyword evidence="3" id="KW-0732">Signal</keyword>
<dbReference type="InterPro" id="IPR001254">
    <property type="entry name" value="Trypsin_dom"/>
</dbReference>
<dbReference type="OMA" id="KQGCNVS"/>
<dbReference type="PROSITE" id="PS50240">
    <property type="entry name" value="TRYPSIN_DOM"/>
    <property type="match status" value="1"/>
</dbReference>
<dbReference type="PANTHER" id="PTHR24276:SF98">
    <property type="entry name" value="FI18310P1-RELATED"/>
    <property type="match status" value="1"/>
</dbReference>
<feature type="chain" id="PRO_5012867590" description="Peptidase S1 domain-containing protein" evidence="3">
    <location>
        <begin position="20"/>
        <end position="241"/>
    </location>
</feature>
<evidence type="ECO:0000313" key="5">
    <source>
        <dbReference type="EMBL" id="OQD72420.1"/>
    </source>
</evidence>
<dbReference type="SMART" id="SM00020">
    <property type="entry name" value="Tryp_SPc"/>
    <property type="match status" value="1"/>
</dbReference>
<evidence type="ECO:0000256" key="2">
    <source>
        <dbReference type="ARBA" id="ARBA00023157"/>
    </source>
</evidence>
<dbReference type="AlphaFoldDB" id="A0A1V6P605"/>
<dbReference type="InterPro" id="IPR043504">
    <property type="entry name" value="Peptidase_S1_PA_chymotrypsin"/>
</dbReference>
<dbReference type="Gene3D" id="2.40.10.10">
    <property type="entry name" value="Trypsin-like serine proteases"/>
    <property type="match status" value="1"/>
</dbReference>
<evidence type="ECO:0000256" key="3">
    <source>
        <dbReference type="SAM" id="SignalP"/>
    </source>
</evidence>
<keyword evidence="6" id="KW-1185">Reference proteome</keyword>
<dbReference type="STRING" id="69771.A0A1V6P605"/>
<dbReference type="EMBL" id="MDYL01000021">
    <property type="protein sequence ID" value="OQD72420.1"/>
    <property type="molecule type" value="Genomic_DNA"/>
</dbReference>
<keyword evidence="2" id="KW-1015">Disulfide bond</keyword>
<evidence type="ECO:0000259" key="4">
    <source>
        <dbReference type="PROSITE" id="PS50240"/>
    </source>
</evidence>
<protein>
    <recommendedName>
        <fullName evidence="4">Peptidase S1 domain-containing protein</fullName>
    </recommendedName>
</protein>
<dbReference type="GO" id="GO:0006508">
    <property type="term" value="P:proteolysis"/>
    <property type="evidence" value="ECO:0007669"/>
    <property type="project" value="InterPro"/>
</dbReference>
<dbReference type="PANTHER" id="PTHR24276">
    <property type="entry name" value="POLYSERASE-RELATED"/>
    <property type="match status" value="1"/>
</dbReference>
<dbReference type="CDD" id="cd00190">
    <property type="entry name" value="Tryp_SPc"/>
    <property type="match status" value="1"/>
</dbReference>
<dbReference type="FunFam" id="2.40.10.10:FF:000068">
    <property type="entry name" value="transmembrane protease serine 2"/>
    <property type="match status" value="1"/>
</dbReference>
<feature type="domain" description="Peptidase S1" evidence="4">
    <location>
        <begin position="20"/>
        <end position="241"/>
    </location>
</feature>
<evidence type="ECO:0000256" key="1">
    <source>
        <dbReference type="ARBA" id="ARBA00007664"/>
    </source>
</evidence>
<comment type="caution">
    <text evidence="5">The sequence shown here is derived from an EMBL/GenBank/DDBJ whole genome shotgun (WGS) entry which is preliminary data.</text>
</comment>
<feature type="signal peptide" evidence="3">
    <location>
        <begin position="1"/>
        <end position="19"/>
    </location>
</feature>
<dbReference type="SUPFAM" id="SSF50494">
    <property type="entry name" value="Trypsin-like serine proteases"/>
    <property type="match status" value="1"/>
</dbReference>
<sequence>MHILSFTSLLLAIAGSANAIVKGVEATKDQAPFTVALSGTSFFCAGSLIGEKSVITAASCVKDDNATSINVRLGSLHHASGGTVIGVSSIDIHPKYDADSLDNDIAFLALADFFSGATPAQLPTNRNSLGYGSSVQIFGWGKTSKGGSLSSTLRTASVEIISRLDCQNIYGPITTITSREFCVASKDGKGACQADQGGPVVDSAGTLVGLISRTKSCDAGSYPGVDIRVDAYLDWINSKLA</sequence>
<comment type="similarity">
    <text evidence="1">Belongs to the peptidase S1 family.</text>
</comment>
<dbReference type="PRINTS" id="PR00722">
    <property type="entry name" value="CHYMOTRYPSIN"/>
</dbReference>
<proteinExistence type="inferred from homology"/>
<name>A0A1V6P605_PENDC</name>
<reference evidence="6" key="1">
    <citation type="journal article" date="2017" name="Nat. Microbiol.">
        <title>Global analysis of biosynthetic gene clusters reveals vast potential of secondary metabolite production in Penicillium species.</title>
        <authorList>
            <person name="Nielsen J.C."/>
            <person name="Grijseels S."/>
            <person name="Prigent S."/>
            <person name="Ji B."/>
            <person name="Dainat J."/>
            <person name="Nielsen K.F."/>
            <person name="Frisvad J.C."/>
            <person name="Workman M."/>
            <person name="Nielsen J."/>
        </authorList>
    </citation>
    <scope>NUCLEOTIDE SEQUENCE [LARGE SCALE GENOMIC DNA]</scope>
    <source>
        <strain evidence="6">IBT 11843</strain>
    </source>
</reference>
<gene>
    <name evidence="5" type="ORF">PENDEC_c021G00489</name>
</gene>
<dbReference type="OrthoDB" id="6380398at2759"/>
<dbReference type="InterPro" id="IPR001314">
    <property type="entry name" value="Peptidase_S1A"/>
</dbReference>